<evidence type="ECO:0000259" key="1">
    <source>
        <dbReference type="Pfam" id="PF06568"/>
    </source>
</evidence>
<dbReference type="RefSeq" id="WP_057835363.1">
    <property type="nucleotide sequence ID" value="NZ_LLXZ01000069.1"/>
</dbReference>
<keyword evidence="3" id="KW-1185">Reference proteome</keyword>
<dbReference type="OrthoDB" id="8163716at2"/>
<proteinExistence type="predicted"/>
<accession>A0A0R3LPB0</accession>
<feature type="domain" description="YjiS-like" evidence="1">
    <location>
        <begin position="36"/>
        <end position="63"/>
    </location>
</feature>
<organism evidence="2 3">
    <name type="scientific">Bradyrhizobium jicamae</name>
    <dbReference type="NCBI Taxonomy" id="280332"/>
    <lineage>
        <taxon>Bacteria</taxon>
        <taxon>Pseudomonadati</taxon>
        <taxon>Pseudomonadota</taxon>
        <taxon>Alphaproteobacteria</taxon>
        <taxon>Hyphomicrobiales</taxon>
        <taxon>Nitrobacteraceae</taxon>
        <taxon>Bradyrhizobium</taxon>
    </lineage>
</organism>
<dbReference type="EMBL" id="LLXZ01000069">
    <property type="protein sequence ID" value="KRR09713.1"/>
    <property type="molecule type" value="Genomic_DNA"/>
</dbReference>
<dbReference type="Pfam" id="PF06568">
    <property type="entry name" value="YjiS-like"/>
    <property type="match status" value="1"/>
</dbReference>
<dbReference type="Proteomes" id="UP000050863">
    <property type="component" value="Unassembled WGS sequence"/>
</dbReference>
<comment type="caution">
    <text evidence="2">The sequence shown here is derived from an EMBL/GenBank/DDBJ whole genome shotgun (WGS) entry which is preliminary data.</text>
</comment>
<name>A0A0R3LPB0_9BRAD</name>
<evidence type="ECO:0000313" key="3">
    <source>
        <dbReference type="Proteomes" id="UP000050863"/>
    </source>
</evidence>
<sequence length="78" mass="8580">MTTISQTAGQPASRNARTGFFRLLGGWVNAIVTHLAHREAIKTLSELDDRALRDIGVERSQIDTAVRGLIDPTFGRTM</sequence>
<evidence type="ECO:0000313" key="2">
    <source>
        <dbReference type="EMBL" id="KRR09713.1"/>
    </source>
</evidence>
<dbReference type="InterPro" id="IPR009506">
    <property type="entry name" value="YjiS-like"/>
</dbReference>
<protein>
    <recommendedName>
        <fullName evidence="1">YjiS-like domain-containing protein</fullName>
    </recommendedName>
</protein>
<gene>
    <name evidence="2" type="ORF">CQ12_34630</name>
</gene>
<dbReference type="AlphaFoldDB" id="A0A0R3LPB0"/>
<reference evidence="2 3" key="1">
    <citation type="submission" date="2014-03" db="EMBL/GenBank/DDBJ databases">
        <title>Bradyrhizobium valentinum sp. nov., isolated from effective nodules of Lupinus mariae-josephae, a lupine endemic of basic-lime soils in Eastern Spain.</title>
        <authorList>
            <person name="Duran D."/>
            <person name="Rey L."/>
            <person name="Navarro A."/>
            <person name="Busquets A."/>
            <person name="Imperial J."/>
            <person name="Ruiz-Argueso T."/>
        </authorList>
    </citation>
    <scope>NUCLEOTIDE SEQUENCE [LARGE SCALE GENOMIC DNA]</scope>
    <source>
        <strain evidence="2 3">PAC68</strain>
    </source>
</reference>